<organism evidence="5 6">
    <name type="scientific">Aeromicrobium halocynthiae</name>
    <dbReference type="NCBI Taxonomy" id="560557"/>
    <lineage>
        <taxon>Bacteria</taxon>
        <taxon>Bacillati</taxon>
        <taxon>Actinomycetota</taxon>
        <taxon>Actinomycetes</taxon>
        <taxon>Propionibacteriales</taxon>
        <taxon>Nocardioidaceae</taxon>
        <taxon>Aeromicrobium</taxon>
    </lineage>
</organism>
<evidence type="ECO:0000256" key="1">
    <source>
        <dbReference type="ARBA" id="ARBA00001933"/>
    </source>
</evidence>
<comment type="cofactor">
    <cofactor evidence="1">
        <name>pyridoxal 5'-phosphate</name>
        <dbReference type="ChEBI" id="CHEBI:597326"/>
    </cofactor>
</comment>
<evidence type="ECO:0000256" key="2">
    <source>
        <dbReference type="ARBA" id="ARBA00008639"/>
    </source>
</evidence>
<evidence type="ECO:0000313" key="6">
    <source>
        <dbReference type="Proteomes" id="UP001501480"/>
    </source>
</evidence>
<evidence type="ECO:0000259" key="4">
    <source>
        <dbReference type="Pfam" id="PF00291"/>
    </source>
</evidence>
<dbReference type="SUPFAM" id="SSF53686">
    <property type="entry name" value="Tryptophan synthase beta subunit-like PLP-dependent enzymes"/>
    <property type="match status" value="1"/>
</dbReference>
<dbReference type="InterPro" id="IPR001926">
    <property type="entry name" value="TrpB-like_PALP"/>
</dbReference>
<proteinExistence type="inferred from homology"/>
<dbReference type="Proteomes" id="UP001501480">
    <property type="component" value="Unassembled WGS sequence"/>
</dbReference>
<comment type="caution">
    <text evidence="5">The sequence shown here is derived from an EMBL/GenBank/DDBJ whole genome shotgun (WGS) entry which is preliminary data.</text>
</comment>
<dbReference type="PIRSF" id="PIRSF006278">
    <property type="entry name" value="ACCD_DCysDesulf"/>
    <property type="match status" value="1"/>
</dbReference>
<name>A0ABP5HD45_9ACTN</name>
<dbReference type="Gene3D" id="3.40.50.1100">
    <property type="match status" value="2"/>
</dbReference>
<dbReference type="PANTHER" id="PTHR43780">
    <property type="entry name" value="1-AMINOCYCLOPROPANE-1-CARBOXYLATE DEAMINASE-RELATED"/>
    <property type="match status" value="1"/>
</dbReference>
<dbReference type="EMBL" id="BAAAPY010000001">
    <property type="protein sequence ID" value="GAA2072014.1"/>
    <property type="molecule type" value="Genomic_DNA"/>
</dbReference>
<protein>
    <submittedName>
        <fullName evidence="5">D-cysteine desulfhydrase</fullName>
    </submittedName>
</protein>
<reference evidence="6" key="1">
    <citation type="journal article" date="2019" name="Int. J. Syst. Evol. Microbiol.">
        <title>The Global Catalogue of Microorganisms (GCM) 10K type strain sequencing project: providing services to taxonomists for standard genome sequencing and annotation.</title>
        <authorList>
            <consortium name="The Broad Institute Genomics Platform"/>
            <consortium name="The Broad Institute Genome Sequencing Center for Infectious Disease"/>
            <person name="Wu L."/>
            <person name="Ma J."/>
        </authorList>
    </citation>
    <scope>NUCLEOTIDE SEQUENCE [LARGE SCALE GENOMIC DNA]</scope>
    <source>
        <strain evidence="6">JCM 15749</strain>
    </source>
</reference>
<dbReference type="Pfam" id="PF00291">
    <property type="entry name" value="PALP"/>
    <property type="match status" value="1"/>
</dbReference>
<evidence type="ECO:0000313" key="5">
    <source>
        <dbReference type="EMBL" id="GAA2072014.1"/>
    </source>
</evidence>
<accession>A0ABP5HD45</accession>
<keyword evidence="3" id="KW-0663">Pyridoxal phosphate</keyword>
<comment type="similarity">
    <text evidence="2">Belongs to the ACC deaminase/D-cysteine desulfhydrase family.</text>
</comment>
<dbReference type="InterPro" id="IPR027278">
    <property type="entry name" value="ACCD_DCysDesulf"/>
</dbReference>
<sequence>MPETFLARRFPTADLPSVRLGTGPTPVRRLDALDLPVETWLKDEGTYGDRLWGGNKVRKLEWIVAEAHRRRRDTLFTVGGIGTHWGLAAALHGREHGLRTVLGLVHQPVDDHVRDQTRRIDASGAHVHRYPSVRRLKLAAPYLLARYSRRGRLPYYLPAGGSSPVGTLGYVETALEIADQVRTGELPEPATVVTAVGSGGTTAGLLLGLRLAGLRSRVLGVVVNDALPLDAVSISALARSTAELLRSRGADVPTTFGPSDLDARSDWLGATYGAPTPEGEAARVAALEREGLELEPVYTAKALAAVSDRSAGLEGPVLLLQTHGPRD</sequence>
<keyword evidence="6" id="KW-1185">Reference proteome</keyword>
<evidence type="ECO:0000256" key="3">
    <source>
        <dbReference type="ARBA" id="ARBA00022898"/>
    </source>
</evidence>
<feature type="domain" description="Tryptophan synthase beta chain-like PALP" evidence="4">
    <location>
        <begin position="19"/>
        <end position="316"/>
    </location>
</feature>
<gene>
    <name evidence="5" type="ORF">GCM10009821_07540</name>
</gene>
<dbReference type="InterPro" id="IPR036052">
    <property type="entry name" value="TrpB-like_PALP_sf"/>
</dbReference>
<dbReference type="RefSeq" id="WP_344324508.1">
    <property type="nucleotide sequence ID" value="NZ_BAAAPY010000001.1"/>
</dbReference>
<dbReference type="PANTHER" id="PTHR43780:SF2">
    <property type="entry name" value="1-AMINOCYCLOPROPANE-1-CARBOXYLATE DEAMINASE-RELATED"/>
    <property type="match status" value="1"/>
</dbReference>